<gene>
    <name evidence="2" type="ORF">Cni_G09844</name>
</gene>
<sequence length="236" mass="27776">MFRLETQRDIRRLRALRRHRRCLLPHHRPSPSPPPPPAPPPFPIPPTPHFISAQPLPPPPLRHHGCRLRPLRRRSPPFRSLALLLPPFRHRPYRAPLLLGPRLLPLQAVRARRYPPNPPLRRPPPPHLPPCLPPRHRRRHVLCLARHRAVPHAGRPRHQRLRPRRHVRLLPLQQRRLAMAPAVEAGRHGPPDRPVRLQLPHLRHLPLVPLRRRRVRRDARLAFQCRLQRLAPGPLR</sequence>
<organism evidence="2 3">
    <name type="scientific">Canna indica</name>
    <name type="common">Indian-shot</name>
    <dbReference type="NCBI Taxonomy" id="4628"/>
    <lineage>
        <taxon>Eukaryota</taxon>
        <taxon>Viridiplantae</taxon>
        <taxon>Streptophyta</taxon>
        <taxon>Embryophyta</taxon>
        <taxon>Tracheophyta</taxon>
        <taxon>Spermatophyta</taxon>
        <taxon>Magnoliopsida</taxon>
        <taxon>Liliopsida</taxon>
        <taxon>Zingiberales</taxon>
        <taxon>Cannaceae</taxon>
        <taxon>Canna</taxon>
    </lineage>
</organism>
<proteinExistence type="predicted"/>
<evidence type="ECO:0000256" key="1">
    <source>
        <dbReference type="SAM" id="MobiDB-lite"/>
    </source>
</evidence>
<keyword evidence="3" id="KW-1185">Reference proteome</keyword>
<dbReference type="Proteomes" id="UP001327560">
    <property type="component" value="Chromosome 3"/>
</dbReference>
<name>A0AAQ3K526_9LILI</name>
<protein>
    <submittedName>
        <fullName evidence="2">Uncharacterized protein</fullName>
    </submittedName>
</protein>
<dbReference type="EMBL" id="CP136892">
    <property type="protein sequence ID" value="WOL01130.1"/>
    <property type="molecule type" value="Genomic_DNA"/>
</dbReference>
<dbReference type="AlphaFoldDB" id="A0AAQ3K526"/>
<reference evidence="2 3" key="1">
    <citation type="submission" date="2023-10" db="EMBL/GenBank/DDBJ databases">
        <title>Chromosome-scale genome assembly provides insights into flower coloration mechanisms of Canna indica.</title>
        <authorList>
            <person name="Li C."/>
        </authorList>
    </citation>
    <scope>NUCLEOTIDE SEQUENCE [LARGE SCALE GENOMIC DNA]</scope>
    <source>
        <tissue evidence="2">Flower</tissue>
    </source>
</reference>
<accession>A0AAQ3K526</accession>
<feature type="compositionally biased region" description="Pro residues" evidence="1">
    <location>
        <begin position="30"/>
        <end position="48"/>
    </location>
</feature>
<feature type="region of interest" description="Disordered" evidence="1">
    <location>
        <begin position="21"/>
        <end position="56"/>
    </location>
</feature>
<evidence type="ECO:0000313" key="3">
    <source>
        <dbReference type="Proteomes" id="UP001327560"/>
    </source>
</evidence>
<evidence type="ECO:0000313" key="2">
    <source>
        <dbReference type="EMBL" id="WOL01130.1"/>
    </source>
</evidence>